<dbReference type="Proteomes" id="UP000193560">
    <property type="component" value="Unassembled WGS sequence"/>
</dbReference>
<evidence type="ECO:0000256" key="2">
    <source>
        <dbReference type="ARBA" id="ARBA00022490"/>
    </source>
</evidence>
<accession>A0A1X2J066</accession>
<dbReference type="Pfam" id="PF00786">
    <property type="entry name" value="PBD"/>
    <property type="match status" value="1"/>
</dbReference>
<protein>
    <recommendedName>
        <fullName evidence="10">WH1 domain-domain-containing protein</fullName>
    </recommendedName>
</protein>
<feature type="compositionally biased region" description="Polar residues" evidence="5">
    <location>
        <begin position="289"/>
        <end position="301"/>
    </location>
</feature>
<dbReference type="PANTHER" id="PTHR47102:SF2">
    <property type="entry name" value="PROTEIN BNI1"/>
    <property type="match status" value="1"/>
</dbReference>
<dbReference type="CDD" id="cd01205">
    <property type="entry name" value="EVH1_WASP-like"/>
    <property type="match status" value="1"/>
</dbReference>
<evidence type="ECO:0000256" key="5">
    <source>
        <dbReference type="SAM" id="MobiDB-lite"/>
    </source>
</evidence>
<evidence type="ECO:0008006" key="10">
    <source>
        <dbReference type="Google" id="ProtNLM"/>
    </source>
</evidence>
<dbReference type="Gene3D" id="3.90.810.10">
    <property type="entry name" value="CRIB domain"/>
    <property type="match status" value="1"/>
</dbReference>
<dbReference type="CDD" id="cd00132">
    <property type="entry name" value="CRIB"/>
    <property type="match status" value="1"/>
</dbReference>
<sequence length="387" mass="42854">MPATLTSDTEKTKVRKAVPTSKILIAAVARLYVASPDPRQWTYTKLWGAATLLKDAKKNNSYYIRLINIEHSVGAVVWEQELYADFAFNKDAPFFYTFDTDDFLAGLEFVDQEEGEAFYRKLQRRGTGRSSESEKKSGVASRFLRSSLRRSKIAKSDIGKPENFTHVSHVGYKAEKGFNFDGKNNDLVKELQALGISESEIEQNQDFIMDYLQQHGSRRSSTVSNSKSTKGRRPPPPPPPRRIHMNEGVNEPIRSSPAPPPPPPPPSQFQNRNGQPPPPPPPPLPARHPNQSPASPVSSAANDGGRSNLMASIRATGGFGSLKQGNHLRVATEENRNPAAFTESITPTATPSPQDDLASSLADVLHQRKMAMESDEEMDDDDDDDWD</sequence>
<dbReference type="SMART" id="SM00461">
    <property type="entry name" value="WH1"/>
    <property type="match status" value="1"/>
</dbReference>
<feature type="compositionally biased region" description="Acidic residues" evidence="5">
    <location>
        <begin position="373"/>
        <end position="387"/>
    </location>
</feature>
<dbReference type="GO" id="GO:0005935">
    <property type="term" value="C:cellular bud neck"/>
    <property type="evidence" value="ECO:0007669"/>
    <property type="project" value="TreeGrafter"/>
</dbReference>
<dbReference type="Pfam" id="PF00568">
    <property type="entry name" value="WH1"/>
    <property type="match status" value="1"/>
</dbReference>
<feature type="region of interest" description="Disordered" evidence="5">
    <location>
        <begin position="215"/>
        <end position="358"/>
    </location>
</feature>
<dbReference type="PROSITE" id="PS50108">
    <property type="entry name" value="CRIB"/>
    <property type="match status" value="1"/>
</dbReference>
<evidence type="ECO:0000313" key="9">
    <source>
        <dbReference type="Proteomes" id="UP000193560"/>
    </source>
</evidence>
<dbReference type="InterPro" id="IPR036936">
    <property type="entry name" value="CRIB_dom_sf"/>
</dbReference>
<feature type="domain" description="CRIB" evidence="6">
    <location>
        <begin position="158"/>
        <end position="171"/>
    </location>
</feature>
<name>A0A1X2J066_9FUNG</name>
<evidence type="ECO:0000256" key="1">
    <source>
        <dbReference type="ARBA" id="ARBA00004245"/>
    </source>
</evidence>
<feature type="compositionally biased region" description="Pro residues" evidence="5">
    <location>
        <begin position="275"/>
        <end position="286"/>
    </location>
</feature>
<dbReference type="InterPro" id="IPR011026">
    <property type="entry name" value="WAS_C"/>
</dbReference>
<dbReference type="InterPro" id="IPR000095">
    <property type="entry name" value="CRIB_dom"/>
</dbReference>
<dbReference type="InterPro" id="IPR011993">
    <property type="entry name" value="PH-like_dom_sf"/>
</dbReference>
<keyword evidence="2" id="KW-0963">Cytoplasm</keyword>
<keyword evidence="9" id="KW-1185">Reference proteome</keyword>
<dbReference type="GO" id="GO:0032153">
    <property type="term" value="C:cell division site"/>
    <property type="evidence" value="ECO:0007669"/>
    <property type="project" value="TreeGrafter"/>
</dbReference>
<dbReference type="PANTHER" id="PTHR47102">
    <property type="entry name" value="PROTEIN BNI1"/>
    <property type="match status" value="1"/>
</dbReference>
<dbReference type="GO" id="GO:1903475">
    <property type="term" value="P:mitotic actomyosin contractile ring assembly"/>
    <property type="evidence" value="ECO:0007669"/>
    <property type="project" value="TreeGrafter"/>
</dbReference>
<organism evidence="8 9">
    <name type="scientific">Absidia repens</name>
    <dbReference type="NCBI Taxonomy" id="90262"/>
    <lineage>
        <taxon>Eukaryota</taxon>
        <taxon>Fungi</taxon>
        <taxon>Fungi incertae sedis</taxon>
        <taxon>Mucoromycota</taxon>
        <taxon>Mucoromycotina</taxon>
        <taxon>Mucoromycetes</taxon>
        <taxon>Mucorales</taxon>
        <taxon>Cunninghamellaceae</taxon>
        <taxon>Absidia</taxon>
    </lineage>
</organism>
<evidence type="ECO:0000256" key="4">
    <source>
        <dbReference type="ARBA" id="ARBA00023212"/>
    </source>
</evidence>
<evidence type="ECO:0000259" key="7">
    <source>
        <dbReference type="PROSITE" id="PS50229"/>
    </source>
</evidence>
<keyword evidence="4" id="KW-0206">Cytoskeleton</keyword>
<feature type="compositionally biased region" description="Polar residues" evidence="5">
    <location>
        <begin position="343"/>
        <end position="353"/>
    </location>
</feature>
<keyword evidence="3" id="KW-0597">Phosphoprotein</keyword>
<dbReference type="InterPro" id="IPR000697">
    <property type="entry name" value="WH1/EVH1_dom"/>
</dbReference>
<dbReference type="OrthoDB" id="8963340at2759"/>
<gene>
    <name evidence="8" type="ORF">BCR42DRAFT_463843</name>
</gene>
<proteinExistence type="predicted"/>
<comment type="caution">
    <text evidence="8">The sequence shown here is derived from an EMBL/GenBank/DDBJ whole genome shotgun (WGS) entry which is preliminary data.</text>
</comment>
<dbReference type="GO" id="GO:0005856">
    <property type="term" value="C:cytoskeleton"/>
    <property type="evidence" value="ECO:0007669"/>
    <property type="project" value="UniProtKB-SubCell"/>
</dbReference>
<dbReference type="Gene3D" id="2.30.29.30">
    <property type="entry name" value="Pleckstrin-homology domain (PH domain)/Phosphotyrosine-binding domain (PTB)"/>
    <property type="match status" value="1"/>
</dbReference>
<evidence type="ECO:0000259" key="6">
    <source>
        <dbReference type="PROSITE" id="PS50108"/>
    </source>
</evidence>
<dbReference type="STRING" id="90262.A0A1X2J066"/>
<feature type="compositionally biased region" description="Pro residues" evidence="5">
    <location>
        <begin position="257"/>
        <end position="267"/>
    </location>
</feature>
<dbReference type="AlphaFoldDB" id="A0A1X2J066"/>
<evidence type="ECO:0000313" key="8">
    <source>
        <dbReference type="EMBL" id="ORZ25203.1"/>
    </source>
</evidence>
<dbReference type="SUPFAM" id="SSF50729">
    <property type="entry name" value="PH domain-like"/>
    <property type="match status" value="1"/>
</dbReference>
<comment type="subcellular location">
    <subcellularLocation>
        <location evidence="1">Cytoplasm</location>
        <location evidence="1">Cytoskeleton</location>
    </subcellularLocation>
</comment>
<feature type="compositionally biased region" description="Low complexity" evidence="5">
    <location>
        <begin position="219"/>
        <end position="228"/>
    </location>
</feature>
<dbReference type="PROSITE" id="PS50229">
    <property type="entry name" value="WH1"/>
    <property type="match status" value="1"/>
</dbReference>
<feature type="region of interest" description="Disordered" evidence="5">
    <location>
        <begin position="368"/>
        <end position="387"/>
    </location>
</feature>
<dbReference type="SUPFAM" id="SSF47912">
    <property type="entry name" value="Wiscott-Aldrich syndrome protein, WASP, C-terminal domain"/>
    <property type="match status" value="1"/>
</dbReference>
<dbReference type="SMART" id="SM00285">
    <property type="entry name" value="PBD"/>
    <property type="match status" value="1"/>
</dbReference>
<reference evidence="8 9" key="1">
    <citation type="submission" date="2016-07" db="EMBL/GenBank/DDBJ databases">
        <title>Pervasive Adenine N6-methylation of Active Genes in Fungi.</title>
        <authorList>
            <consortium name="DOE Joint Genome Institute"/>
            <person name="Mondo S.J."/>
            <person name="Dannebaum R.O."/>
            <person name="Kuo R.C."/>
            <person name="Labutti K."/>
            <person name="Haridas S."/>
            <person name="Kuo A."/>
            <person name="Salamov A."/>
            <person name="Ahrendt S.R."/>
            <person name="Lipzen A."/>
            <person name="Sullivan W."/>
            <person name="Andreopoulos W.B."/>
            <person name="Clum A."/>
            <person name="Lindquist E."/>
            <person name="Daum C."/>
            <person name="Ramamoorthy G.K."/>
            <person name="Gryganskyi A."/>
            <person name="Culley D."/>
            <person name="Magnuson J.K."/>
            <person name="James T.Y."/>
            <person name="O'Malley M.A."/>
            <person name="Stajich J.E."/>
            <person name="Spatafora J.W."/>
            <person name="Visel A."/>
            <person name="Grigoriev I.V."/>
        </authorList>
    </citation>
    <scope>NUCLEOTIDE SEQUENCE [LARGE SCALE GENOMIC DNA]</scope>
    <source>
        <strain evidence="8 9">NRRL 1336</strain>
    </source>
</reference>
<evidence type="ECO:0000256" key="3">
    <source>
        <dbReference type="ARBA" id="ARBA00022553"/>
    </source>
</evidence>
<dbReference type="GO" id="GO:0051016">
    <property type="term" value="P:barbed-end actin filament capping"/>
    <property type="evidence" value="ECO:0007669"/>
    <property type="project" value="TreeGrafter"/>
</dbReference>
<dbReference type="EMBL" id="MCGE01000001">
    <property type="protein sequence ID" value="ORZ25203.1"/>
    <property type="molecule type" value="Genomic_DNA"/>
</dbReference>
<dbReference type="InterPro" id="IPR033927">
    <property type="entry name" value="WASPfam_EVH1"/>
</dbReference>
<feature type="domain" description="WH1" evidence="7">
    <location>
        <begin position="16"/>
        <end position="129"/>
    </location>
</feature>
<dbReference type="GO" id="GO:0051017">
    <property type="term" value="P:actin filament bundle assembly"/>
    <property type="evidence" value="ECO:0007669"/>
    <property type="project" value="TreeGrafter"/>
</dbReference>
<dbReference type="InterPro" id="IPR051661">
    <property type="entry name" value="Actin_filament_regulator"/>
</dbReference>
<dbReference type="GO" id="GO:0043332">
    <property type="term" value="C:mating projection tip"/>
    <property type="evidence" value="ECO:0007669"/>
    <property type="project" value="TreeGrafter"/>
</dbReference>